<dbReference type="GO" id="GO:0046872">
    <property type="term" value="F:metal ion binding"/>
    <property type="evidence" value="ECO:0007669"/>
    <property type="project" value="UniProtKB-KW"/>
</dbReference>
<dbReference type="EMBL" id="WNKV01000003">
    <property type="protein sequence ID" value="MTW15689.1"/>
    <property type="molecule type" value="Genomic_DNA"/>
</dbReference>
<accession>A0A9X4XLC5</accession>
<comment type="cofactor">
    <cofactor evidence="2">
        <name>Mg(2+)</name>
        <dbReference type="ChEBI" id="CHEBI:18420"/>
    </cofactor>
</comment>
<evidence type="ECO:0000256" key="4">
    <source>
        <dbReference type="ARBA" id="ARBA00022801"/>
    </source>
</evidence>
<dbReference type="AlphaFoldDB" id="A0A9X4XLC5"/>
<keyword evidence="4 8" id="KW-0378">Hydrolase</keyword>
<dbReference type="Proteomes" id="UP000438991">
    <property type="component" value="Unassembled WGS sequence"/>
</dbReference>
<gene>
    <name evidence="8" type="ORF">GJ689_05655</name>
</gene>
<sequence length="255" mass="27317">MREGLPMAYTQVVPKDAATLILIDRTGPEPKVLVGRRHAAHKFMPGKFVFPGGGIEPGDRAAPAAAELDPGAAIRLMRAVRHPSRTKARAFAMAAVRETFEETGLLLGRADAGATSVAPLPSLDGPAAAAAAAAGPDAAHAWTAFARAGLRPDLSALQFIARAITPPRWPRRFDTRFFAVDAAAVAGRVENVVGPDSELVELVWLALDDAEQLDLAPITLAILAELDHRIANGFRPDLPVPFYRWSRGRMQRSEL</sequence>
<dbReference type="InterPro" id="IPR015797">
    <property type="entry name" value="NUDIX_hydrolase-like_dom_sf"/>
</dbReference>
<dbReference type="CDD" id="cd18870">
    <property type="entry name" value="NUDIX_AcylCoAdiphos_Nudt19"/>
    <property type="match status" value="1"/>
</dbReference>
<keyword evidence="3" id="KW-0479">Metal-binding</keyword>
<evidence type="ECO:0000256" key="3">
    <source>
        <dbReference type="ARBA" id="ARBA00022723"/>
    </source>
</evidence>
<evidence type="ECO:0000259" key="7">
    <source>
        <dbReference type="PROSITE" id="PS51462"/>
    </source>
</evidence>
<comment type="cofactor">
    <cofactor evidence="1">
        <name>Mn(2+)</name>
        <dbReference type="ChEBI" id="CHEBI:29035"/>
    </cofactor>
</comment>
<feature type="domain" description="Nudix hydrolase" evidence="7">
    <location>
        <begin position="14"/>
        <end position="226"/>
    </location>
</feature>
<organism evidence="8 9">
    <name type="scientific">Rhodoplanes serenus</name>
    <dbReference type="NCBI Taxonomy" id="200615"/>
    <lineage>
        <taxon>Bacteria</taxon>
        <taxon>Pseudomonadati</taxon>
        <taxon>Pseudomonadota</taxon>
        <taxon>Alphaproteobacteria</taxon>
        <taxon>Hyphomicrobiales</taxon>
        <taxon>Nitrobacteraceae</taxon>
        <taxon>Rhodoplanes</taxon>
    </lineage>
</organism>
<evidence type="ECO:0000256" key="6">
    <source>
        <dbReference type="ARBA" id="ARBA00023211"/>
    </source>
</evidence>
<dbReference type="InterPro" id="IPR000086">
    <property type="entry name" value="NUDIX_hydrolase_dom"/>
</dbReference>
<dbReference type="Gene3D" id="3.90.79.10">
    <property type="entry name" value="Nucleoside Triphosphate Pyrophosphohydrolase"/>
    <property type="match status" value="1"/>
</dbReference>
<evidence type="ECO:0000256" key="1">
    <source>
        <dbReference type="ARBA" id="ARBA00001936"/>
    </source>
</evidence>
<keyword evidence="5" id="KW-0460">Magnesium</keyword>
<keyword evidence="6" id="KW-0464">Manganese</keyword>
<evidence type="ECO:0000313" key="9">
    <source>
        <dbReference type="Proteomes" id="UP000438991"/>
    </source>
</evidence>
<evidence type="ECO:0000256" key="2">
    <source>
        <dbReference type="ARBA" id="ARBA00001946"/>
    </source>
</evidence>
<dbReference type="PANTHER" id="PTHR12318">
    <property type="entry name" value="TESTOSTERONE-REGULATED PROTEIN RP2"/>
    <property type="match status" value="1"/>
</dbReference>
<name>A0A9X4XLC5_9BRAD</name>
<dbReference type="PANTHER" id="PTHR12318:SF0">
    <property type="entry name" value="ACYL-COENZYME A DIPHOSPHATASE NUDT19"/>
    <property type="match status" value="1"/>
</dbReference>
<evidence type="ECO:0000313" key="8">
    <source>
        <dbReference type="EMBL" id="MTW15689.1"/>
    </source>
</evidence>
<dbReference type="InterPro" id="IPR039121">
    <property type="entry name" value="NUDT19"/>
</dbReference>
<protein>
    <submittedName>
        <fullName evidence="8">NUDIX hydrolase</fullName>
    </submittedName>
</protein>
<proteinExistence type="predicted"/>
<comment type="caution">
    <text evidence="8">The sequence shown here is derived from an EMBL/GenBank/DDBJ whole genome shotgun (WGS) entry which is preliminary data.</text>
</comment>
<dbReference type="GO" id="GO:0016818">
    <property type="term" value="F:hydrolase activity, acting on acid anhydrides, in phosphorus-containing anhydrides"/>
    <property type="evidence" value="ECO:0007669"/>
    <property type="project" value="InterPro"/>
</dbReference>
<dbReference type="SUPFAM" id="SSF55811">
    <property type="entry name" value="Nudix"/>
    <property type="match status" value="1"/>
</dbReference>
<reference evidence="8 9" key="1">
    <citation type="submission" date="2019-11" db="EMBL/GenBank/DDBJ databases">
        <title>Whole-genome sequence of Rhodoplanes serenus DSM 18633, type strain.</title>
        <authorList>
            <person name="Kyndt J.A."/>
            <person name="Meyer T.E."/>
        </authorList>
    </citation>
    <scope>NUCLEOTIDE SEQUENCE [LARGE SCALE GENOMIC DNA]</scope>
    <source>
        <strain evidence="8 9">DSM 18633</strain>
    </source>
</reference>
<dbReference type="PROSITE" id="PS51462">
    <property type="entry name" value="NUDIX"/>
    <property type="match status" value="1"/>
</dbReference>
<evidence type="ECO:0000256" key="5">
    <source>
        <dbReference type="ARBA" id="ARBA00022842"/>
    </source>
</evidence>